<keyword evidence="4" id="KW-1185">Reference proteome</keyword>
<feature type="compositionally biased region" description="Basic and acidic residues" evidence="2">
    <location>
        <begin position="296"/>
        <end position="311"/>
    </location>
</feature>
<dbReference type="STRING" id="9009.A0A226MDF7"/>
<comment type="caution">
    <text evidence="3">The sequence shown here is derived from an EMBL/GenBank/DDBJ whole genome shotgun (WGS) entry which is preliminary data.</text>
</comment>
<dbReference type="InterPro" id="IPR039674">
    <property type="entry name" value="FLASH"/>
</dbReference>
<evidence type="ECO:0000256" key="2">
    <source>
        <dbReference type="SAM" id="MobiDB-lite"/>
    </source>
</evidence>
<gene>
    <name evidence="3" type="ORF">ASZ78_001311</name>
</gene>
<dbReference type="GO" id="GO:0036337">
    <property type="term" value="P:Fas signaling pathway"/>
    <property type="evidence" value="ECO:0007669"/>
    <property type="project" value="TreeGrafter"/>
</dbReference>
<dbReference type="GO" id="GO:0008625">
    <property type="term" value="P:extrinsic apoptotic signaling pathway via death domain receptors"/>
    <property type="evidence" value="ECO:0007669"/>
    <property type="project" value="TreeGrafter"/>
</dbReference>
<name>A0A226MDF7_CALSU</name>
<dbReference type="Proteomes" id="UP000198323">
    <property type="component" value="Unassembled WGS sequence"/>
</dbReference>
<evidence type="ECO:0000313" key="4">
    <source>
        <dbReference type="Proteomes" id="UP000198323"/>
    </source>
</evidence>
<organism evidence="3 4">
    <name type="scientific">Callipepla squamata</name>
    <name type="common">Scaled quail</name>
    <dbReference type="NCBI Taxonomy" id="9009"/>
    <lineage>
        <taxon>Eukaryota</taxon>
        <taxon>Metazoa</taxon>
        <taxon>Chordata</taxon>
        <taxon>Craniata</taxon>
        <taxon>Vertebrata</taxon>
        <taxon>Euteleostomi</taxon>
        <taxon>Archelosauria</taxon>
        <taxon>Archosauria</taxon>
        <taxon>Dinosauria</taxon>
        <taxon>Saurischia</taxon>
        <taxon>Theropoda</taxon>
        <taxon>Coelurosauria</taxon>
        <taxon>Aves</taxon>
        <taxon>Neognathae</taxon>
        <taxon>Galloanserae</taxon>
        <taxon>Galliformes</taxon>
        <taxon>Odontophoridae</taxon>
        <taxon>Callipepla</taxon>
    </lineage>
</organism>
<dbReference type="AlphaFoldDB" id="A0A226MDF7"/>
<feature type="compositionally biased region" description="Polar residues" evidence="2">
    <location>
        <begin position="278"/>
        <end position="293"/>
    </location>
</feature>
<feature type="compositionally biased region" description="Basic and acidic residues" evidence="2">
    <location>
        <begin position="242"/>
        <end position="265"/>
    </location>
</feature>
<protein>
    <recommendedName>
        <fullName evidence="5">CASP8-associated protein 2</fullName>
    </recommendedName>
</protein>
<feature type="region of interest" description="Disordered" evidence="2">
    <location>
        <begin position="196"/>
        <end position="221"/>
    </location>
</feature>
<dbReference type="GO" id="GO:0003714">
    <property type="term" value="F:transcription corepressor activity"/>
    <property type="evidence" value="ECO:0007669"/>
    <property type="project" value="TreeGrafter"/>
</dbReference>
<dbReference type="EMBL" id="MCFN01001300">
    <property type="protein sequence ID" value="OXB53270.1"/>
    <property type="molecule type" value="Genomic_DNA"/>
</dbReference>
<feature type="region of interest" description="Disordered" evidence="2">
    <location>
        <begin position="20"/>
        <end position="54"/>
    </location>
</feature>
<evidence type="ECO:0008006" key="5">
    <source>
        <dbReference type="Google" id="ProtNLM"/>
    </source>
</evidence>
<dbReference type="PANTHER" id="PTHR15489:SF2">
    <property type="entry name" value="CASP8-ASSOCIATED PROTEIN 2"/>
    <property type="match status" value="1"/>
</dbReference>
<dbReference type="GO" id="GO:0005739">
    <property type="term" value="C:mitochondrion"/>
    <property type="evidence" value="ECO:0007669"/>
    <property type="project" value="TreeGrafter"/>
</dbReference>
<feature type="region of interest" description="Disordered" evidence="2">
    <location>
        <begin position="233"/>
        <end position="347"/>
    </location>
</feature>
<keyword evidence="1" id="KW-0175">Coiled coil</keyword>
<reference evidence="3 4" key="1">
    <citation type="submission" date="2016-07" db="EMBL/GenBank/DDBJ databases">
        <title>Disparate Historic Effective Population Sizes Predicted by Modern Levels of Genome Diversity for the Scaled Quail (Callipepla squamata) and the Northern Bobwhite (Colinus virginianus): Inferences from First and Second Generation Draft Genome Assemblies for Sympatric New World Quail.</title>
        <authorList>
            <person name="Oldeschulte D.L."/>
            <person name="Halley Y.A."/>
            <person name="Bhattarai E.K."/>
            <person name="Brashear W.A."/>
            <person name="Hill J."/>
            <person name="Metz R.P."/>
            <person name="Johnson C.D."/>
            <person name="Rollins D."/>
            <person name="Peterson M.J."/>
            <person name="Bickhart D.M."/>
            <person name="Decker J.E."/>
            <person name="Seabury C.M."/>
        </authorList>
    </citation>
    <scope>NUCLEOTIDE SEQUENCE [LARGE SCALE GENOMIC DNA]</scope>
    <source>
        <strain evidence="3 4">Texas</strain>
        <tissue evidence="3">Leg muscle</tissue>
    </source>
</reference>
<feature type="compositionally biased region" description="Polar residues" evidence="2">
    <location>
        <begin position="312"/>
        <end position="321"/>
    </location>
</feature>
<feature type="compositionally biased region" description="Polar residues" evidence="2">
    <location>
        <begin position="43"/>
        <end position="54"/>
    </location>
</feature>
<feature type="region of interest" description="Disordered" evidence="2">
    <location>
        <begin position="369"/>
        <end position="389"/>
    </location>
</feature>
<proteinExistence type="predicted"/>
<evidence type="ECO:0000256" key="1">
    <source>
        <dbReference type="SAM" id="Coils"/>
    </source>
</evidence>
<sequence length="389" mass="43737">MAADEDALGLFDTGCAAEASPFKEGDESSVDIYDGLDNGLTAPDNSAPNSTPAGNSLNLFDEILIEEETAKEASYNELQAEYGKCQQQIKELMKKFKEIQAQNIILQNENQALKKNISALIKTARVEINRKDEEISNLHQRLSEFPHHRSNFTRANLPGSINGRCSEMCKTKDYKFRSSDLGDSIKMDHRMKNDCSKDTYPGYSSHSVENGKTSSDKRNTPCVLRYSPEELCSDGTHTCPPNHDHISNKDNKKEKKETKSDEQHSRGNVNKYKREVHQSSGNSGICKNTNSEEGSSDPHQKLKAHSEKGSKNELQQKNQSMKVKCSPPLERKAEKSVSSWDKQTTGKDRCLARGELHAVERSLNVMKKDVKMHDKDEKNFGQKIKPNEK</sequence>
<dbReference type="GO" id="GO:0016605">
    <property type="term" value="C:PML body"/>
    <property type="evidence" value="ECO:0007669"/>
    <property type="project" value="TreeGrafter"/>
</dbReference>
<feature type="non-terminal residue" evidence="3">
    <location>
        <position position="389"/>
    </location>
</feature>
<feature type="compositionally biased region" description="Polar residues" evidence="2">
    <location>
        <begin position="202"/>
        <end position="213"/>
    </location>
</feature>
<accession>A0A226MDF7</accession>
<dbReference type="OrthoDB" id="1938039at2759"/>
<dbReference type="PANTHER" id="PTHR15489">
    <property type="entry name" value="CASPASE 8 ASSOCIATED PROTEIN 2"/>
    <property type="match status" value="1"/>
</dbReference>
<feature type="coiled-coil region" evidence="1">
    <location>
        <begin position="75"/>
        <end position="141"/>
    </location>
</feature>
<evidence type="ECO:0000313" key="3">
    <source>
        <dbReference type="EMBL" id="OXB53270.1"/>
    </source>
</evidence>